<gene>
    <name evidence="2" type="ORF">CYMTET_39772</name>
</gene>
<feature type="region of interest" description="Disordered" evidence="1">
    <location>
        <begin position="40"/>
        <end position="74"/>
    </location>
</feature>
<evidence type="ECO:0000256" key="1">
    <source>
        <dbReference type="SAM" id="MobiDB-lite"/>
    </source>
</evidence>
<feature type="compositionally biased region" description="Polar residues" evidence="1">
    <location>
        <begin position="744"/>
        <end position="756"/>
    </location>
</feature>
<feature type="region of interest" description="Disordered" evidence="1">
    <location>
        <begin position="416"/>
        <end position="457"/>
    </location>
</feature>
<proteinExistence type="predicted"/>
<comment type="caution">
    <text evidence="2">The sequence shown here is derived from an EMBL/GenBank/DDBJ whole genome shotgun (WGS) entry which is preliminary data.</text>
</comment>
<feature type="compositionally biased region" description="Low complexity" evidence="1">
    <location>
        <begin position="118"/>
        <end position="130"/>
    </location>
</feature>
<organism evidence="2 3">
    <name type="scientific">Cymbomonas tetramitiformis</name>
    <dbReference type="NCBI Taxonomy" id="36881"/>
    <lineage>
        <taxon>Eukaryota</taxon>
        <taxon>Viridiplantae</taxon>
        <taxon>Chlorophyta</taxon>
        <taxon>Pyramimonadophyceae</taxon>
        <taxon>Pyramimonadales</taxon>
        <taxon>Pyramimonadaceae</taxon>
        <taxon>Cymbomonas</taxon>
    </lineage>
</organism>
<feature type="region of interest" description="Disordered" evidence="1">
    <location>
        <begin position="817"/>
        <end position="873"/>
    </location>
</feature>
<dbReference type="EMBL" id="LGRX02026441">
    <property type="protein sequence ID" value="KAK3250871.1"/>
    <property type="molecule type" value="Genomic_DNA"/>
</dbReference>
<feature type="compositionally biased region" description="Polar residues" evidence="1">
    <location>
        <begin position="330"/>
        <end position="343"/>
    </location>
</feature>
<feature type="region of interest" description="Disordered" evidence="1">
    <location>
        <begin position="1"/>
        <end position="25"/>
    </location>
</feature>
<feature type="compositionally biased region" description="Polar residues" evidence="1">
    <location>
        <begin position="417"/>
        <end position="427"/>
    </location>
</feature>
<feature type="compositionally biased region" description="Polar residues" evidence="1">
    <location>
        <begin position="817"/>
        <end position="832"/>
    </location>
</feature>
<feature type="region of interest" description="Disordered" evidence="1">
    <location>
        <begin position="973"/>
        <end position="998"/>
    </location>
</feature>
<dbReference type="Proteomes" id="UP001190700">
    <property type="component" value="Unassembled WGS sequence"/>
</dbReference>
<feature type="compositionally biased region" description="Polar residues" evidence="1">
    <location>
        <begin position="864"/>
        <end position="873"/>
    </location>
</feature>
<feature type="region of interest" description="Disordered" evidence="1">
    <location>
        <begin position="152"/>
        <end position="265"/>
    </location>
</feature>
<evidence type="ECO:0000313" key="2">
    <source>
        <dbReference type="EMBL" id="KAK3250871.1"/>
    </source>
</evidence>
<dbReference type="AlphaFoldDB" id="A0AAE0C9G0"/>
<sequence>MLRAGREGERRPFGERCARTARKEPGLSVSSVINAITEPSIEANAAPPRLAQTSTARVVGGGEPDALSVGKRPRATVKPGALFARVADAVAVSAGPGCEGHSLEGGATPRAKRRKASAVKPSTAPSVPAAVVPTPEDLSVLVAADVSEGCVPATARASRTRRGRDAAATVSSAKSTTGDATGANLLESPTWTVGDTGGSCAGVSVARTPRGKHSAGEMSSKRIAAPGNQEGLASAVTAERKSSAREGEAIATKPSASSIRGASGDELGELSLPAAEAAASRRAAPAEPFVASAAVLASAELAKPAFETLEASSHALNKAGANSCPAPETVENTHAEQPQSSTAVAEPVLARDVSNCSELSTESADLDGSGGSKGHKPGAVALGAAFRARRGEAGSADTFTTTVKSNKITARDEYSMAATTANAQGKQRNSDAAELPTTPGSGGEDQELPAQVSKVDTRRKCCPASAATACAMPGTSDHVGAEQEEAPAAVAEPGTRPKRGKAAAAKTSATLGTAGDEQEEAPAAVAEPGTRPKRGKAAAAKTSATLGTAGAEQEEAPAAVAEPGTRSKRGKAAAAKTSATLGTAGAEQEEASAAVAEPGTRPKRGKAAAAKTSATLGTAGDEQEEAPAAVAEPGTRPKRGKAAAAKTSATLGTAGAEQEEAPAAVAEPGTRSKRGKAAAAKTSATLGTAGAEQEEASAAVAEPGTRPKRGKAAAAKTSAMSGAAGCAGASQAADTPFGTDHQTRNLLSEPNVSGSAVSPPRFMVFRAERTRDSKPGGNATRMRARQGEPTAPLLSPSSLKAENGCAAGFYTTLHQAITSSPGAGDSSQTSAGASDEAEPEEPQQWTEPCSPPAPTRSGAHGQQEHSQVSEARMTNSCRQTIAGQETKVTWATPVPKMPAGRGDGEGHHRHLIRTVSAPSPGASRLGTGLQFEKDVAEMGMSSALVPFLASGMPGECPSKDKSVTVSENMPAALPGSGGSSLGQQPDAGMRGVTSASGEEEVAVDATAQSSRDRWWDVSEGDACMPEEPEHCLSPMLPAAMQSMQADSASVLQAPKVTAGAADLQQAEELLDGECFPSCL</sequence>
<feature type="compositionally biased region" description="Low complexity" evidence="1">
    <location>
        <begin position="166"/>
        <end position="177"/>
    </location>
</feature>
<feature type="region of interest" description="Disordered" evidence="1">
    <location>
        <begin position="318"/>
        <end position="378"/>
    </location>
</feature>
<protein>
    <submittedName>
        <fullName evidence="2">Uncharacterized protein</fullName>
    </submittedName>
</protein>
<feature type="compositionally biased region" description="Polar residues" evidence="1">
    <location>
        <begin position="354"/>
        <end position="363"/>
    </location>
</feature>
<reference evidence="2 3" key="1">
    <citation type="journal article" date="2015" name="Genome Biol. Evol.">
        <title>Comparative Genomics of a Bacterivorous Green Alga Reveals Evolutionary Causalities and Consequences of Phago-Mixotrophic Mode of Nutrition.</title>
        <authorList>
            <person name="Burns J.A."/>
            <person name="Paasch A."/>
            <person name="Narechania A."/>
            <person name="Kim E."/>
        </authorList>
    </citation>
    <scope>NUCLEOTIDE SEQUENCE [LARGE SCALE GENOMIC DNA]</scope>
    <source>
        <strain evidence="2 3">PLY_AMNH</strain>
    </source>
</reference>
<evidence type="ECO:0000313" key="3">
    <source>
        <dbReference type="Proteomes" id="UP001190700"/>
    </source>
</evidence>
<accession>A0AAE0C9G0</accession>
<keyword evidence="3" id="KW-1185">Reference proteome</keyword>
<feature type="region of interest" description="Disordered" evidence="1">
    <location>
        <begin position="473"/>
        <end position="799"/>
    </location>
</feature>
<feature type="compositionally biased region" description="Basic and acidic residues" evidence="1">
    <location>
        <begin position="238"/>
        <end position="248"/>
    </location>
</feature>
<feature type="region of interest" description="Disordered" evidence="1">
    <location>
        <begin position="95"/>
        <end position="130"/>
    </location>
</feature>
<name>A0AAE0C9G0_9CHLO</name>
<feature type="compositionally biased region" description="Low complexity" evidence="1">
    <location>
        <begin position="712"/>
        <end position="733"/>
    </location>
</feature>